<dbReference type="VEuPathDB" id="FungiDB:BDBG_02977"/>
<organism evidence="2 3">
    <name type="scientific">Blastomyces gilchristii (strain SLH14081)</name>
    <name type="common">Blastomyces dermatitidis</name>
    <dbReference type="NCBI Taxonomy" id="559298"/>
    <lineage>
        <taxon>Eukaryota</taxon>
        <taxon>Fungi</taxon>
        <taxon>Dikarya</taxon>
        <taxon>Ascomycota</taxon>
        <taxon>Pezizomycotina</taxon>
        <taxon>Eurotiomycetes</taxon>
        <taxon>Eurotiomycetidae</taxon>
        <taxon>Onygenales</taxon>
        <taxon>Ajellomycetaceae</taxon>
        <taxon>Blastomyces</taxon>
    </lineage>
</organism>
<evidence type="ECO:0000313" key="2">
    <source>
        <dbReference type="EMBL" id="OAT06828.1"/>
    </source>
</evidence>
<sequence length="93" mass="9969">RIGNETIKKSGPGLRHGHTVSLREAEEELNIAKLTSRRNDTSLQDTAATTMVTRAAEGGKDVTMRAVLLRLIDTAVSAFNLAFLTVTETAATS</sequence>
<name>A0A179UHU0_BLAGS</name>
<dbReference type="GeneID" id="8505835"/>
<gene>
    <name evidence="2" type="ORF">BDBG_02977</name>
</gene>
<proteinExistence type="predicted"/>
<feature type="region of interest" description="Disordered" evidence="1">
    <location>
        <begin position="1"/>
        <end position="20"/>
    </location>
</feature>
<accession>A0A179UHU0</accession>
<dbReference type="Proteomes" id="UP000002038">
    <property type="component" value="Unassembled WGS sequence"/>
</dbReference>
<keyword evidence="3" id="KW-1185">Reference proteome</keyword>
<feature type="non-terminal residue" evidence="2">
    <location>
        <position position="1"/>
    </location>
</feature>
<dbReference type="EMBL" id="GG657451">
    <property type="protein sequence ID" value="OAT06828.1"/>
    <property type="molecule type" value="Genomic_DNA"/>
</dbReference>
<protein>
    <submittedName>
        <fullName evidence="2">Uncharacterized protein</fullName>
    </submittedName>
</protein>
<reference evidence="3" key="1">
    <citation type="journal article" date="2015" name="PLoS Genet.">
        <title>The dynamic genome and transcriptome of the human fungal pathogen Blastomyces and close relative Emmonsia.</title>
        <authorList>
            <person name="Munoz J.F."/>
            <person name="Gauthier G.M."/>
            <person name="Desjardins C.A."/>
            <person name="Gallo J.E."/>
            <person name="Holder J."/>
            <person name="Sullivan T.D."/>
            <person name="Marty A.J."/>
            <person name="Carmen J.C."/>
            <person name="Chen Z."/>
            <person name="Ding L."/>
            <person name="Gujja S."/>
            <person name="Magrini V."/>
            <person name="Misas E."/>
            <person name="Mitreva M."/>
            <person name="Priest M."/>
            <person name="Saif S."/>
            <person name="Whiston E.A."/>
            <person name="Young S."/>
            <person name="Zeng Q."/>
            <person name="Goldman W.E."/>
            <person name="Mardis E.R."/>
            <person name="Taylor J.W."/>
            <person name="McEwen J.G."/>
            <person name="Clay O.K."/>
            <person name="Klein B.S."/>
            <person name="Cuomo C.A."/>
        </authorList>
    </citation>
    <scope>NUCLEOTIDE SEQUENCE [LARGE SCALE GENOMIC DNA]</scope>
    <source>
        <strain evidence="3">SLH14081</strain>
    </source>
</reference>
<evidence type="ECO:0000256" key="1">
    <source>
        <dbReference type="SAM" id="MobiDB-lite"/>
    </source>
</evidence>
<dbReference type="AlphaFoldDB" id="A0A179UHU0"/>
<evidence type="ECO:0000313" key="3">
    <source>
        <dbReference type="Proteomes" id="UP000002038"/>
    </source>
</evidence>
<dbReference type="OrthoDB" id="4190898at2759"/>
<dbReference type="KEGG" id="bgh:BDBG_02977"/>
<dbReference type="RefSeq" id="XP_031577436.1">
    <property type="nucleotide sequence ID" value="XM_031721040.1"/>
</dbReference>